<feature type="region of interest" description="Disordered" evidence="1">
    <location>
        <begin position="338"/>
        <end position="445"/>
    </location>
</feature>
<organism evidence="2">
    <name type="scientific">uncultured Rubrobacteraceae bacterium</name>
    <dbReference type="NCBI Taxonomy" id="349277"/>
    <lineage>
        <taxon>Bacteria</taxon>
        <taxon>Bacillati</taxon>
        <taxon>Actinomycetota</taxon>
        <taxon>Rubrobacteria</taxon>
        <taxon>Rubrobacterales</taxon>
        <taxon>Rubrobacteraceae</taxon>
        <taxon>environmental samples</taxon>
    </lineage>
</organism>
<evidence type="ECO:0000256" key="1">
    <source>
        <dbReference type="SAM" id="MobiDB-lite"/>
    </source>
</evidence>
<feature type="non-terminal residue" evidence="2">
    <location>
        <position position="445"/>
    </location>
</feature>
<proteinExistence type="predicted"/>
<feature type="compositionally biased region" description="Basic and acidic residues" evidence="1">
    <location>
        <begin position="282"/>
        <end position="291"/>
    </location>
</feature>
<feature type="compositionally biased region" description="Basic residues" evidence="1">
    <location>
        <begin position="431"/>
        <end position="445"/>
    </location>
</feature>
<evidence type="ECO:0000313" key="2">
    <source>
        <dbReference type="EMBL" id="CAA9427886.1"/>
    </source>
</evidence>
<feature type="compositionally biased region" description="Basic and acidic residues" evidence="1">
    <location>
        <begin position="347"/>
        <end position="397"/>
    </location>
</feature>
<feature type="region of interest" description="Disordered" evidence="1">
    <location>
        <begin position="187"/>
        <end position="228"/>
    </location>
</feature>
<dbReference type="AlphaFoldDB" id="A0A6J4Q4S5"/>
<feature type="compositionally biased region" description="Basic and acidic residues" evidence="1">
    <location>
        <begin position="210"/>
        <end position="228"/>
    </location>
</feature>
<feature type="region of interest" description="Disordered" evidence="1">
    <location>
        <begin position="262"/>
        <end position="317"/>
    </location>
</feature>
<protein>
    <submittedName>
        <fullName evidence="2">Uncharacterized protein</fullName>
    </submittedName>
</protein>
<sequence>ESGSPGGFLDLRVPGGGRRPPGLRLVGAGARSRVPDQLLRGFRLRGTGDDGSSVRPCRPLQDGHGTLRDGRRAAIPPADGLRRPPLHPRPPDIAVHRRQPVPGVAGSRDRAVASEDGGDLDSGAPRSGSALGLAQEVADELRTLATHARLARLTDNRYRPRARLPGRLLRGRALGASAVAGDVGRVRPPAGVGAHHKAARTPPKLLAGRGGDRRTGRDLHHSSKTTERERLPLRAGAVRLDHGRPISLRNDPAPVLHLLERRKDRPGDAQRQGRGRFHLVGRHPEARDHCIPGRPPRRVHRRPPRGTRLRLYRGGRGRHAAYEHVAYAGRQRRRQALLPLPRQPQPGEHHLPRGDRRPEAEAEPEGGTRAEPSRRRVGGREGPHRRARAEPGPDRRRAQAPTATLPAPRVLHLRSRRDDGRHGGRPGPPRSTRRKSPYRAVRHGL</sequence>
<feature type="region of interest" description="Disordered" evidence="1">
    <location>
        <begin position="1"/>
        <end position="26"/>
    </location>
</feature>
<dbReference type="EMBL" id="CADCVB010000098">
    <property type="protein sequence ID" value="CAA9427886.1"/>
    <property type="molecule type" value="Genomic_DNA"/>
</dbReference>
<reference evidence="2" key="1">
    <citation type="submission" date="2020-02" db="EMBL/GenBank/DDBJ databases">
        <authorList>
            <person name="Meier V. D."/>
        </authorList>
    </citation>
    <scope>NUCLEOTIDE SEQUENCE</scope>
    <source>
        <strain evidence="2">AVDCRST_MAG78</strain>
    </source>
</reference>
<feature type="region of interest" description="Disordered" evidence="1">
    <location>
        <begin position="43"/>
        <end position="128"/>
    </location>
</feature>
<name>A0A6J4Q4S5_9ACTN</name>
<gene>
    <name evidence="2" type="ORF">AVDCRST_MAG78-1500</name>
</gene>
<feature type="compositionally biased region" description="Basic residues" evidence="1">
    <location>
        <begin position="295"/>
        <end position="317"/>
    </location>
</feature>
<accession>A0A6J4Q4S5</accession>
<feature type="non-terminal residue" evidence="2">
    <location>
        <position position="1"/>
    </location>
</feature>